<dbReference type="Proteomes" id="UP001237642">
    <property type="component" value="Unassembled WGS sequence"/>
</dbReference>
<name>A0AAD8MSN4_9APIA</name>
<sequence>MIEPNLKLNMMAGNPITEEQDDPREHLFCVKLQVKKSLVDAIVDLGSQKNLIPEALGLEAWFGVSETPKTLLIVMDSQRFWLKRDTTMHIQVIFGSPYLWDRYALYDRRNQKYTFTKDGAQFVIRAVQPPQITNLITKAQAKILVNVCGMFVFSDGLYWVTAKKKRSA</sequence>
<organism evidence="1 2">
    <name type="scientific">Heracleum sosnowskyi</name>
    <dbReference type="NCBI Taxonomy" id="360622"/>
    <lineage>
        <taxon>Eukaryota</taxon>
        <taxon>Viridiplantae</taxon>
        <taxon>Streptophyta</taxon>
        <taxon>Embryophyta</taxon>
        <taxon>Tracheophyta</taxon>
        <taxon>Spermatophyta</taxon>
        <taxon>Magnoliopsida</taxon>
        <taxon>eudicotyledons</taxon>
        <taxon>Gunneridae</taxon>
        <taxon>Pentapetalae</taxon>
        <taxon>asterids</taxon>
        <taxon>campanulids</taxon>
        <taxon>Apiales</taxon>
        <taxon>Apiaceae</taxon>
        <taxon>Apioideae</taxon>
        <taxon>apioid superclade</taxon>
        <taxon>Tordylieae</taxon>
        <taxon>Tordyliinae</taxon>
        <taxon>Heracleum</taxon>
    </lineage>
</organism>
<gene>
    <name evidence="1" type="ORF">POM88_020268</name>
</gene>
<evidence type="ECO:0000313" key="1">
    <source>
        <dbReference type="EMBL" id="KAK1382533.1"/>
    </source>
</evidence>
<evidence type="ECO:0000313" key="2">
    <source>
        <dbReference type="Proteomes" id="UP001237642"/>
    </source>
</evidence>
<proteinExistence type="predicted"/>
<reference evidence="1" key="2">
    <citation type="submission" date="2023-05" db="EMBL/GenBank/DDBJ databases">
        <authorList>
            <person name="Schelkunov M.I."/>
        </authorList>
    </citation>
    <scope>NUCLEOTIDE SEQUENCE</scope>
    <source>
        <strain evidence="1">Hsosn_3</strain>
        <tissue evidence="1">Leaf</tissue>
    </source>
</reference>
<dbReference type="AlphaFoldDB" id="A0AAD8MSN4"/>
<dbReference type="EMBL" id="JAUIZM010000005">
    <property type="protein sequence ID" value="KAK1382533.1"/>
    <property type="molecule type" value="Genomic_DNA"/>
</dbReference>
<comment type="caution">
    <text evidence="1">The sequence shown here is derived from an EMBL/GenBank/DDBJ whole genome shotgun (WGS) entry which is preliminary data.</text>
</comment>
<keyword evidence="2" id="KW-1185">Reference proteome</keyword>
<accession>A0AAD8MSN4</accession>
<reference evidence="1" key="1">
    <citation type="submission" date="2023-02" db="EMBL/GenBank/DDBJ databases">
        <title>Genome of toxic invasive species Heracleum sosnowskyi carries increased number of genes despite the absence of recent whole-genome duplications.</title>
        <authorList>
            <person name="Schelkunov M."/>
            <person name="Shtratnikova V."/>
            <person name="Makarenko M."/>
            <person name="Klepikova A."/>
            <person name="Omelchenko D."/>
            <person name="Novikova G."/>
            <person name="Obukhova E."/>
            <person name="Bogdanov V."/>
            <person name="Penin A."/>
            <person name="Logacheva M."/>
        </authorList>
    </citation>
    <scope>NUCLEOTIDE SEQUENCE</scope>
    <source>
        <strain evidence="1">Hsosn_3</strain>
        <tissue evidence="1">Leaf</tissue>
    </source>
</reference>
<protein>
    <submittedName>
        <fullName evidence="1">Uncharacterized protein</fullName>
    </submittedName>
</protein>